<evidence type="ECO:0000313" key="1">
    <source>
        <dbReference type="EMBL" id="NYD74135.1"/>
    </source>
</evidence>
<gene>
    <name evidence="1" type="ORF">BJ963_001654</name>
</gene>
<keyword evidence="2" id="KW-1185">Reference proteome</keyword>
<protein>
    <recommendedName>
        <fullName evidence="3">DUF559 domain-containing protein</fullName>
    </recommendedName>
</protein>
<sequence length="258" mass="28323">MRIARDSDCDDARLRAFAAHRLTDYAFSHTTAAALYGIPLPAWCSAEIHVSVPGTCRAPVVRGHVGHKLSRWEITEVRGLPVTRPEQTWLDLATLLDVQELVVAGDSLVGGRPPLTSLELLSAAVAASAGRRGAGRARHALERVRRGAESPGETRLRLALSDAGLPEPILNHPIFDPSGRFVARVDLAYIGPRVALEYEGDIHRVDRATWRKDITRRELVEDLGWRMVRITADDLRDQAALVARITHLLLARAPRSGA</sequence>
<name>A0A852SZL9_9MICO</name>
<organism evidence="1 2">
    <name type="scientific">Leifsonia soli</name>
    <dbReference type="NCBI Taxonomy" id="582665"/>
    <lineage>
        <taxon>Bacteria</taxon>
        <taxon>Bacillati</taxon>
        <taxon>Actinomycetota</taxon>
        <taxon>Actinomycetes</taxon>
        <taxon>Micrococcales</taxon>
        <taxon>Microbacteriaceae</taxon>
        <taxon>Leifsonia</taxon>
    </lineage>
</organism>
<dbReference type="Gene3D" id="3.40.960.10">
    <property type="entry name" value="VSR Endonuclease"/>
    <property type="match status" value="1"/>
</dbReference>
<reference evidence="1 2" key="1">
    <citation type="submission" date="2020-07" db="EMBL/GenBank/DDBJ databases">
        <title>Sequencing the genomes of 1000 actinobacteria strains.</title>
        <authorList>
            <person name="Klenk H.-P."/>
        </authorList>
    </citation>
    <scope>NUCLEOTIDE SEQUENCE [LARGE SCALE GENOMIC DNA]</scope>
    <source>
        <strain evidence="1 2">DSM 23871</strain>
    </source>
</reference>
<dbReference type="EMBL" id="JACCBJ010000001">
    <property type="protein sequence ID" value="NYD74135.1"/>
    <property type="molecule type" value="Genomic_DNA"/>
</dbReference>
<dbReference type="AlphaFoldDB" id="A0A852SZL9"/>
<evidence type="ECO:0008006" key="3">
    <source>
        <dbReference type="Google" id="ProtNLM"/>
    </source>
</evidence>
<dbReference type="SUPFAM" id="SSF52980">
    <property type="entry name" value="Restriction endonuclease-like"/>
    <property type="match status" value="1"/>
</dbReference>
<evidence type="ECO:0000313" key="2">
    <source>
        <dbReference type="Proteomes" id="UP000589620"/>
    </source>
</evidence>
<accession>A0A852SZL9</accession>
<proteinExistence type="predicted"/>
<dbReference type="InterPro" id="IPR011335">
    <property type="entry name" value="Restrct_endonuc-II-like"/>
</dbReference>
<comment type="caution">
    <text evidence="1">The sequence shown here is derived from an EMBL/GenBank/DDBJ whole genome shotgun (WGS) entry which is preliminary data.</text>
</comment>
<dbReference type="Proteomes" id="UP000589620">
    <property type="component" value="Unassembled WGS sequence"/>
</dbReference>
<dbReference type="RefSeq" id="WP_246298010.1">
    <property type="nucleotide sequence ID" value="NZ_BAAAPX010000001.1"/>
</dbReference>